<dbReference type="InterPro" id="IPR050951">
    <property type="entry name" value="Retrovirus_Pol_polyprotein"/>
</dbReference>
<evidence type="ECO:0000259" key="3">
    <source>
        <dbReference type="Pfam" id="PF17919"/>
    </source>
</evidence>
<dbReference type="CDD" id="cd01647">
    <property type="entry name" value="RT_LTR"/>
    <property type="match status" value="1"/>
</dbReference>
<dbReference type="Proteomes" id="UP000676336">
    <property type="component" value="Unassembled WGS sequence"/>
</dbReference>
<reference evidence="4" key="1">
    <citation type="submission" date="2021-02" db="EMBL/GenBank/DDBJ databases">
        <authorList>
            <person name="Nowell W R."/>
        </authorList>
    </citation>
    <scope>NUCLEOTIDE SEQUENCE</scope>
</reference>
<accession>A0A816TCV9</accession>
<dbReference type="SUPFAM" id="SSF56672">
    <property type="entry name" value="DNA/RNA polymerases"/>
    <property type="match status" value="1"/>
</dbReference>
<keyword evidence="1" id="KW-0511">Multifunctional enzyme</keyword>
<name>A0A816TCV9_9BILA</name>
<feature type="domain" description="Reverse transcriptase/retrotransposon-derived protein RNase H-like" evidence="3">
    <location>
        <begin position="402"/>
        <end position="459"/>
    </location>
</feature>
<dbReference type="AlphaFoldDB" id="A0A816TCV9"/>
<evidence type="ECO:0000256" key="1">
    <source>
        <dbReference type="ARBA" id="ARBA00023268"/>
    </source>
</evidence>
<dbReference type="PANTHER" id="PTHR37984">
    <property type="entry name" value="PROTEIN CBG26694"/>
    <property type="match status" value="1"/>
</dbReference>
<dbReference type="Gene3D" id="3.10.10.10">
    <property type="entry name" value="HIV Type 1 Reverse Transcriptase, subunit A, domain 1"/>
    <property type="match status" value="1"/>
</dbReference>
<dbReference type="EMBL" id="CAJNRE010011199">
    <property type="protein sequence ID" value="CAF2099397.1"/>
    <property type="molecule type" value="Genomic_DNA"/>
</dbReference>
<evidence type="ECO:0008006" key="7">
    <source>
        <dbReference type="Google" id="ProtNLM"/>
    </source>
</evidence>
<dbReference type="PANTHER" id="PTHR37984:SF5">
    <property type="entry name" value="PROTEIN NYNRIN-LIKE"/>
    <property type="match status" value="1"/>
</dbReference>
<feature type="domain" description="Reverse transcriptase" evidence="2">
    <location>
        <begin position="273"/>
        <end position="327"/>
    </location>
</feature>
<proteinExistence type="predicted"/>
<comment type="caution">
    <text evidence="4">The sequence shown here is derived from an EMBL/GenBank/DDBJ whole genome shotgun (WGS) entry which is preliminary data.</text>
</comment>
<dbReference type="EMBL" id="CAJOBI010008749">
    <property type="protein sequence ID" value="CAF4121135.1"/>
    <property type="molecule type" value="Genomic_DNA"/>
</dbReference>
<dbReference type="InterPro" id="IPR043502">
    <property type="entry name" value="DNA/RNA_pol_sf"/>
</dbReference>
<dbReference type="Pfam" id="PF00078">
    <property type="entry name" value="RVT_1"/>
    <property type="match status" value="1"/>
</dbReference>
<gene>
    <name evidence="4" type="ORF">MBJ925_LOCUS21987</name>
    <name evidence="5" type="ORF">SMN809_LOCUS18290</name>
</gene>
<dbReference type="InterPro" id="IPR041577">
    <property type="entry name" value="RT_RNaseH_2"/>
</dbReference>
<evidence type="ECO:0000313" key="4">
    <source>
        <dbReference type="EMBL" id="CAF2099397.1"/>
    </source>
</evidence>
<dbReference type="GO" id="GO:0003824">
    <property type="term" value="F:catalytic activity"/>
    <property type="evidence" value="ECO:0007669"/>
    <property type="project" value="UniProtKB-KW"/>
</dbReference>
<dbReference type="Gene3D" id="3.30.70.270">
    <property type="match status" value="3"/>
</dbReference>
<sequence length="473" mass="54441">MVEAKVPHHNMIDVLFEPNPRFKNKALFIANTLLHIQDKRIKISIINATDRQQTFSKGTKLGITTQIAASISVTMTLNDVQERIPKGKEANITTRLESRNMQMITSHEEQHQCRECKQYFDTGNELFKRLRIKCYSEEIHEQINKLTDHINDDNQQEQMSRILWKKETDKLIGSGIIEHSTSPWSSPVVLVKRKDGTTRFCVDYRRLNQITTKDAFPLPRIDDIYDQLTTATYFTKFDFKASYFQVPIRQIRSTKNSIFNQRWAFPIQSSNRWKHVLAYIDDSIIYSKNFYEHIQHIEEVCSLLQEANFKLNVDKCEIARTEILFIGDVIKSGTIKPDPDNIRGQTETNEPTTAEGAFRFVTAAEYYRKFNQKFSIIAAPLHKYSPSAVNQQKMNTSQFVLSDDARTAFHELKKILTTDLILGLPDDTLQFKIQSDASVDGIGAVLLQITPNGDRPLATTVKLVEQDDLSGRK</sequence>
<evidence type="ECO:0000313" key="5">
    <source>
        <dbReference type="EMBL" id="CAF4121135.1"/>
    </source>
</evidence>
<dbReference type="InterPro" id="IPR043128">
    <property type="entry name" value="Rev_trsase/Diguanyl_cyclase"/>
</dbReference>
<dbReference type="FunFam" id="3.30.70.270:FF:000003">
    <property type="entry name" value="Transposon Ty3-G Gag-Pol polyprotein"/>
    <property type="match status" value="1"/>
</dbReference>
<dbReference type="Pfam" id="PF17919">
    <property type="entry name" value="RT_RNaseH_2"/>
    <property type="match status" value="1"/>
</dbReference>
<evidence type="ECO:0000313" key="6">
    <source>
        <dbReference type="Proteomes" id="UP000663824"/>
    </source>
</evidence>
<organism evidence="4 6">
    <name type="scientific">Rotaria magnacalcarata</name>
    <dbReference type="NCBI Taxonomy" id="392030"/>
    <lineage>
        <taxon>Eukaryota</taxon>
        <taxon>Metazoa</taxon>
        <taxon>Spiralia</taxon>
        <taxon>Gnathifera</taxon>
        <taxon>Rotifera</taxon>
        <taxon>Eurotatoria</taxon>
        <taxon>Bdelloidea</taxon>
        <taxon>Philodinida</taxon>
        <taxon>Philodinidae</taxon>
        <taxon>Rotaria</taxon>
    </lineage>
</organism>
<protein>
    <recommendedName>
        <fullName evidence="7">Reverse transcriptase domain-containing protein</fullName>
    </recommendedName>
</protein>
<dbReference type="Proteomes" id="UP000663824">
    <property type="component" value="Unassembled WGS sequence"/>
</dbReference>
<evidence type="ECO:0000259" key="2">
    <source>
        <dbReference type="Pfam" id="PF00078"/>
    </source>
</evidence>
<dbReference type="InterPro" id="IPR000477">
    <property type="entry name" value="RT_dom"/>
</dbReference>